<proteinExistence type="inferred from homology"/>
<dbReference type="Pfam" id="PF00475">
    <property type="entry name" value="IGPD"/>
    <property type="match status" value="1"/>
</dbReference>
<dbReference type="Proteomes" id="UP001208570">
    <property type="component" value="Unassembled WGS sequence"/>
</dbReference>
<sequence length="244" mass="27466">MLTPEEIRSTYRLLDREGELLLIRSDITLFLARQIGIQIPHVTLPLRLSYSGEILRHSSGGDFVNSDIHQSGIELIGAPALEGDIEILLLLFEALDALGGKNVAEGDIEVDPHHLVEDIGIVLGICIKKWWQAHTVSRFGHAVIPMDDALSEVVLDISGRSYLLFRDIFPQPMADGLLRMGRHYEAKGDFFEAFRLYWQAGDRQKVEYMAKKMAQGIRYVLRNDAYAKLGRKSHIGVDQGKEIT</sequence>
<reference evidence="8" key="1">
    <citation type="journal article" date="2023" name="Mol. Biol. Evol.">
        <title>Third-Generation Sequencing Reveals the Adaptive Role of the Epigenome in Three Deep-Sea Polychaetes.</title>
        <authorList>
            <person name="Perez M."/>
            <person name="Aroh O."/>
            <person name="Sun Y."/>
            <person name="Lan Y."/>
            <person name="Juniper S.K."/>
            <person name="Young C.R."/>
            <person name="Angers B."/>
            <person name="Qian P.Y."/>
        </authorList>
    </citation>
    <scope>NUCLEOTIDE SEQUENCE</scope>
    <source>
        <strain evidence="8">P08H-3</strain>
    </source>
</reference>
<keyword evidence="7" id="KW-0456">Lyase</keyword>
<dbReference type="InterPro" id="IPR020565">
    <property type="entry name" value="ImidazoleglycerP_deHydtase_CS"/>
</dbReference>
<dbReference type="InterPro" id="IPR045864">
    <property type="entry name" value="aa-tRNA-synth_II/BPL/LPL"/>
</dbReference>
<comment type="catalytic activity">
    <reaction evidence="1">
        <text>D-erythro-1-(imidazol-4-yl)glycerol 3-phosphate = 3-(imidazol-4-yl)-2-oxopropyl phosphate + H2O</text>
        <dbReference type="Rhea" id="RHEA:11040"/>
        <dbReference type="ChEBI" id="CHEBI:15377"/>
        <dbReference type="ChEBI" id="CHEBI:57766"/>
        <dbReference type="ChEBI" id="CHEBI:58278"/>
        <dbReference type="EC" id="4.2.1.19"/>
    </reaction>
</comment>
<evidence type="ECO:0000256" key="4">
    <source>
        <dbReference type="ARBA" id="ARBA00012075"/>
    </source>
</evidence>
<dbReference type="EMBL" id="JAODUP010000583">
    <property type="protein sequence ID" value="KAK2146827.1"/>
    <property type="molecule type" value="Genomic_DNA"/>
</dbReference>
<dbReference type="PANTHER" id="PTHR23133">
    <property type="entry name" value="IMIDAZOLEGLYCEROL-PHOSPHATE DEHYDRATASE HIS7"/>
    <property type="match status" value="1"/>
</dbReference>
<protein>
    <recommendedName>
        <fullName evidence="4">imidazoleglycerol-phosphate dehydratase</fullName>
        <ecNumber evidence="4">4.2.1.19</ecNumber>
    </recommendedName>
</protein>
<keyword evidence="6" id="KW-0368">Histidine biosynthesis</keyword>
<dbReference type="SUPFAM" id="SSF54211">
    <property type="entry name" value="Ribosomal protein S5 domain 2-like"/>
    <property type="match status" value="2"/>
</dbReference>
<dbReference type="InterPro" id="IPR038494">
    <property type="entry name" value="IGPD_sf"/>
</dbReference>
<evidence type="ECO:0000256" key="5">
    <source>
        <dbReference type="ARBA" id="ARBA00022605"/>
    </source>
</evidence>
<dbReference type="GO" id="GO:0000105">
    <property type="term" value="P:L-histidine biosynthetic process"/>
    <property type="evidence" value="ECO:0007669"/>
    <property type="project" value="UniProtKB-KW"/>
</dbReference>
<evidence type="ECO:0000313" key="8">
    <source>
        <dbReference type="EMBL" id="KAK2146827.1"/>
    </source>
</evidence>
<gene>
    <name evidence="8" type="ORF">LSH36_583g02045</name>
</gene>
<comment type="caution">
    <text evidence="8">The sequence shown here is derived from an EMBL/GenBank/DDBJ whole genome shotgun (WGS) entry which is preliminary data.</text>
</comment>
<organism evidence="8 9">
    <name type="scientific">Paralvinella palmiformis</name>
    <dbReference type="NCBI Taxonomy" id="53620"/>
    <lineage>
        <taxon>Eukaryota</taxon>
        <taxon>Metazoa</taxon>
        <taxon>Spiralia</taxon>
        <taxon>Lophotrochozoa</taxon>
        <taxon>Annelida</taxon>
        <taxon>Polychaeta</taxon>
        <taxon>Sedentaria</taxon>
        <taxon>Canalipalpata</taxon>
        <taxon>Terebellida</taxon>
        <taxon>Terebelliformia</taxon>
        <taxon>Alvinellidae</taxon>
        <taxon>Paralvinella</taxon>
    </lineage>
</organism>
<name>A0AAD9MV10_9ANNE</name>
<dbReference type="AlphaFoldDB" id="A0AAD9MV10"/>
<comment type="pathway">
    <text evidence="2">Amino-acid biosynthesis; L-histidine biosynthesis; L-histidine from 5-phospho-alpha-D-ribose 1-diphosphate: step 6/9.</text>
</comment>
<comment type="similarity">
    <text evidence="3">Belongs to the imidazoleglycerol-phosphate dehydratase family.</text>
</comment>
<dbReference type="InterPro" id="IPR020568">
    <property type="entry name" value="Ribosomal_Su5_D2-typ_SF"/>
</dbReference>
<evidence type="ECO:0000256" key="3">
    <source>
        <dbReference type="ARBA" id="ARBA00007481"/>
    </source>
</evidence>
<accession>A0AAD9MV10</accession>
<dbReference type="EC" id="4.2.1.19" evidence="4"/>
<dbReference type="Gene3D" id="3.30.930.10">
    <property type="entry name" value="Bira Bifunctional Protein, Domain 2"/>
    <property type="match status" value="1"/>
</dbReference>
<evidence type="ECO:0000256" key="1">
    <source>
        <dbReference type="ARBA" id="ARBA00001723"/>
    </source>
</evidence>
<evidence type="ECO:0000256" key="6">
    <source>
        <dbReference type="ARBA" id="ARBA00023102"/>
    </source>
</evidence>
<evidence type="ECO:0000313" key="9">
    <source>
        <dbReference type="Proteomes" id="UP001208570"/>
    </source>
</evidence>
<keyword evidence="9" id="KW-1185">Reference proteome</keyword>
<dbReference type="SUPFAM" id="SSF55681">
    <property type="entry name" value="Class II aaRS and biotin synthetases"/>
    <property type="match status" value="1"/>
</dbReference>
<keyword evidence="5" id="KW-0028">Amino-acid biosynthesis</keyword>
<evidence type="ECO:0000256" key="2">
    <source>
        <dbReference type="ARBA" id="ARBA00005047"/>
    </source>
</evidence>
<evidence type="ECO:0000256" key="7">
    <source>
        <dbReference type="ARBA" id="ARBA00023239"/>
    </source>
</evidence>
<dbReference type="PANTHER" id="PTHR23133:SF2">
    <property type="entry name" value="IMIDAZOLEGLYCEROL-PHOSPHATE DEHYDRATASE"/>
    <property type="match status" value="1"/>
</dbReference>
<dbReference type="Gene3D" id="3.30.230.40">
    <property type="entry name" value="Imidazole glycerol phosphate dehydratase, domain 1"/>
    <property type="match status" value="1"/>
</dbReference>
<dbReference type="GO" id="GO:0004424">
    <property type="term" value="F:imidazoleglycerol-phosphate dehydratase activity"/>
    <property type="evidence" value="ECO:0007669"/>
    <property type="project" value="UniProtKB-EC"/>
</dbReference>
<dbReference type="PROSITE" id="PS00954">
    <property type="entry name" value="IGP_DEHYDRATASE_1"/>
    <property type="match status" value="1"/>
</dbReference>
<dbReference type="InterPro" id="IPR000807">
    <property type="entry name" value="ImidazoleglycerolP_deHydtase"/>
</dbReference>